<accession>A0ABW4SS25</accession>
<feature type="region of interest" description="Disordered" evidence="5">
    <location>
        <begin position="197"/>
        <end position="216"/>
    </location>
</feature>
<dbReference type="InterPro" id="IPR002563">
    <property type="entry name" value="Flavin_Rdtase-like_dom"/>
</dbReference>
<keyword evidence="2" id="KW-0285">Flavoprotein</keyword>
<dbReference type="SMART" id="SM00903">
    <property type="entry name" value="Flavin_Reduct"/>
    <property type="match status" value="1"/>
</dbReference>
<dbReference type="Proteomes" id="UP001597368">
    <property type="component" value="Unassembled WGS sequence"/>
</dbReference>
<name>A0ABW4SS25_9ACTN</name>
<keyword evidence="7" id="KW-0560">Oxidoreductase</keyword>
<evidence type="ECO:0000313" key="7">
    <source>
        <dbReference type="EMBL" id="MFD1932281.1"/>
    </source>
</evidence>
<dbReference type="InterPro" id="IPR012349">
    <property type="entry name" value="Split_barrel_FMN-bd"/>
</dbReference>
<proteinExistence type="inferred from homology"/>
<sequence length="216" mass="22773">MSPCQAQTIDPGDVPQERIFELLIAAVVPRPIAWTSTVGLDGVRNLAPFSFYTVVSSRPPMLCLSIEAAGDGTAKDTLRNIETTGEFVVNTVSADAADLMYGTSLEHAADVDEFEACGVTPAPSARVRPPSVGESKISMECVLHTTLRPGSDTLVIGEVVAFHLAPGVLSCDGRVDIDGLHPLGRVDSRFIQVGNPFRLPTGRRPQDAAKGGTSCG</sequence>
<dbReference type="Gene3D" id="2.30.110.10">
    <property type="entry name" value="Electron Transport, Fmn-binding Protein, Chain A"/>
    <property type="match status" value="1"/>
</dbReference>
<dbReference type="EMBL" id="JBHUFV010000020">
    <property type="protein sequence ID" value="MFD1932281.1"/>
    <property type="molecule type" value="Genomic_DNA"/>
</dbReference>
<gene>
    <name evidence="7" type="ORF">ACFSKW_12430</name>
</gene>
<dbReference type="RefSeq" id="WP_379572344.1">
    <property type="nucleotide sequence ID" value="NZ_JBHUFV010000020.1"/>
</dbReference>
<evidence type="ECO:0000256" key="4">
    <source>
        <dbReference type="ARBA" id="ARBA00038054"/>
    </source>
</evidence>
<dbReference type="SUPFAM" id="SSF50475">
    <property type="entry name" value="FMN-binding split barrel"/>
    <property type="match status" value="1"/>
</dbReference>
<evidence type="ECO:0000256" key="5">
    <source>
        <dbReference type="SAM" id="MobiDB-lite"/>
    </source>
</evidence>
<organism evidence="7 8">
    <name type="scientific">Nonomuraea mangrovi</name>
    <dbReference type="NCBI Taxonomy" id="2316207"/>
    <lineage>
        <taxon>Bacteria</taxon>
        <taxon>Bacillati</taxon>
        <taxon>Actinomycetota</taxon>
        <taxon>Actinomycetes</taxon>
        <taxon>Streptosporangiales</taxon>
        <taxon>Streptosporangiaceae</taxon>
        <taxon>Nonomuraea</taxon>
    </lineage>
</organism>
<dbReference type="Pfam" id="PF01613">
    <property type="entry name" value="Flavin_Reduct"/>
    <property type="match status" value="1"/>
</dbReference>
<dbReference type="GO" id="GO:0016491">
    <property type="term" value="F:oxidoreductase activity"/>
    <property type="evidence" value="ECO:0007669"/>
    <property type="project" value="UniProtKB-KW"/>
</dbReference>
<protein>
    <submittedName>
        <fullName evidence="7">Flavin reductase family protein</fullName>
        <ecNumber evidence="7">1.5.1.-</ecNumber>
    </submittedName>
</protein>
<comment type="cofactor">
    <cofactor evidence="1">
        <name>FMN</name>
        <dbReference type="ChEBI" id="CHEBI:58210"/>
    </cofactor>
</comment>
<comment type="caution">
    <text evidence="7">The sequence shown here is derived from an EMBL/GenBank/DDBJ whole genome shotgun (WGS) entry which is preliminary data.</text>
</comment>
<evidence type="ECO:0000259" key="6">
    <source>
        <dbReference type="SMART" id="SM00903"/>
    </source>
</evidence>
<evidence type="ECO:0000256" key="1">
    <source>
        <dbReference type="ARBA" id="ARBA00001917"/>
    </source>
</evidence>
<reference evidence="8" key="1">
    <citation type="journal article" date="2019" name="Int. J. Syst. Evol. Microbiol.">
        <title>The Global Catalogue of Microorganisms (GCM) 10K type strain sequencing project: providing services to taxonomists for standard genome sequencing and annotation.</title>
        <authorList>
            <consortium name="The Broad Institute Genomics Platform"/>
            <consortium name="The Broad Institute Genome Sequencing Center for Infectious Disease"/>
            <person name="Wu L."/>
            <person name="Ma J."/>
        </authorList>
    </citation>
    <scope>NUCLEOTIDE SEQUENCE [LARGE SCALE GENOMIC DNA]</scope>
    <source>
        <strain evidence="8">ICMP 6774ER</strain>
    </source>
</reference>
<evidence type="ECO:0000313" key="8">
    <source>
        <dbReference type="Proteomes" id="UP001597368"/>
    </source>
</evidence>
<comment type="similarity">
    <text evidence="4">Belongs to the flavoredoxin family.</text>
</comment>
<dbReference type="PANTHER" id="PTHR33798:SF5">
    <property type="entry name" value="FLAVIN REDUCTASE LIKE DOMAIN-CONTAINING PROTEIN"/>
    <property type="match status" value="1"/>
</dbReference>
<keyword evidence="3" id="KW-0288">FMN</keyword>
<feature type="domain" description="Flavin reductase like" evidence="6">
    <location>
        <begin position="25"/>
        <end position="178"/>
    </location>
</feature>
<dbReference type="PANTHER" id="PTHR33798">
    <property type="entry name" value="FLAVOPROTEIN OXYGENASE"/>
    <property type="match status" value="1"/>
</dbReference>
<evidence type="ECO:0000256" key="3">
    <source>
        <dbReference type="ARBA" id="ARBA00022643"/>
    </source>
</evidence>
<keyword evidence="8" id="KW-1185">Reference proteome</keyword>
<dbReference type="EC" id="1.5.1.-" evidence="7"/>
<evidence type="ECO:0000256" key="2">
    <source>
        <dbReference type="ARBA" id="ARBA00022630"/>
    </source>
</evidence>